<dbReference type="InterPro" id="IPR011017">
    <property type="entry name" value="TRASH_dom"/>
</dbReference>
<accession>A0A9J6CIB0</accession>
<feature type="region of interest" description="Disordered" evidence="4">
    <location>
        <begin position="1052"/>
        <end position="1072"/>
    </location>
</feature>
<feature type="compositionally biased region" description="Basic and acidic residues" evidence="4">
    <location>
        <begin position="160"/>
        <end position="169"/>
    </location>
</feature>
<dbReference type="InterPro" id="IPR021893">
    <property type="entry name" value="ZMYM2-like_C"/>
</dbReference>
<dbReference type="Pfam" id="PF12012">
    <property type="entry name" value="DUF3504"/>
    <property type="match status" value="1"/>
</dbReference>
<feature type="compositionally biased region" description="Polar residues" evidence="4">
    <location>
        <begin position="255"/>
        <end position="272"/>
    </location>
</feature>
<keyword evidence="7" id="KW-1185">Reference proteome</keyword>
<dbReference type="PANTHER" id="PTHR45736:SF1">
    <property type="entry name" value="WITHOUT CHILDREN, ISOFORM B"/>
    <property type="match status" value="1"/>
</dbReference>
<feature type="domain" description="TRASH" evidence="5">
    <location>
        <begin position="700"/>
        <end position="739"/>
    </location>
</feature>
<feature type="region of interest" description="Disordered" evidence="4">
    <location>
        <begin position="160"/>
        <end position="418"/>
    </location>
</feature>
<evidence type="ECO:0000256" key="1">
    <source>
        <dbReference type="ARBA" id="ARBA00022499"/>
    </source>
</evidence>
<comment type="caution">
    <text evidence="6">The sequence shown here is derived from an EMBL/GenBank/DDBJ whole genome shotgun (WGS) entry which is preliminary data.</text>
</comment>
<feature type="region of interest" description="Disordered" evidence="4">
    <location>
        <begin position="501"/>
        <end position="539"/>
    </location>
</feature>
<evidence type="ECO:0000256" key="3">
    <source>
        <dbReference type="ARBA" id="ARBA00022843"/>
    </source>
</evidence>
<dbReference type="OrthoDB" id="10025028at2759"/>
<feature type="domain" description="TRASH" evidence="5">
    <location>
        <begin position="880"/>
        <end position="915"/>
    </location>
</feature>
<dbReference type="Pfam" id="PF25561">
    <property type="entry name" value="QRICH1"/>
    <property type="match status" value="1"/>
</dbReference>
<dbReference type="PANTHER" id="PTHR45736">
    <property type="entry name" value="ZINC FINGER MYM-TYPE PROTEIN"/>
    <property type="match status" value="1"/>
</dbReference>
<sequence length="1638" mass="186876">MDEPQISSEMDVDNSDVEKSNLDEVLEASFNDGENSNKAMDVDNSDVSMIQSTSAIAPDQSEQSNFEENLREESISKSPTQDAGVTEIFDDGDENSEEQVNQTMEEVNFEKTGDDLDSTQAAMDDTLEYTEKSINISHLNVEQGSNDAFDALKQTKEELDTFDDLKNTENEENTSNFDSIKNTEEEKQLTVEEEGEKDMFDTLKNSEDDFQKEIPKDASQENDNQDASIQIETDQNNENDDHEDHRDYEDDNYNVATTSADAETDIQPSEMLSTELGESESADKTDSGFETAEKAEEVEDEETEATNQGEGVDENVCLFGDAEERELTDADKERAVQPAEILEEEESTSGETTEIADKEPTSDEVMEVDSEQQLDKEQVETEEIEEEGESHEPETEPESVDQSVPLKENEIREEPSESEETCLNCENVTMCQYRLLEETGEIKFLCTYSCVGEHREDNPDKYTLTQKKIYIYEIPPAEFHCSKCNEVKSCKYQYRITVTSTITKDPPAQPTPTPPQKSSTEEASSNIEDTISTTQENTATITEEPMVEGDEAPAMEMQSETATETPATAVVEQSLPQEPIIETVQSSELKHLCDDNCLKELIGDNTEKYIVKEIQRRSMRTREKPKRYIPQEEQEVPKIVARTEAETEAARIDREESFIRRCTQCFHEINFTSKTVQWETLDFCNEKCLGLYQNLIGATCVQCNEVVTLASIGKLCVRFGFDIKQFCSSKCLDEFKKSIKHCALCQRNLIDEENILLAQVGEKRVYRDFCDQQCLQKYLSIMNPKKKYLPYLCSVCNYKKPAKIEVVIDENTHRFCSSPCFSAFKFVNNVVADQCDMCAKYFERKSAEAFTIYQMTESKIFCTRICMNLFICKTREIWQCNWCKVSKYNYDMIQMNFGKIQMCSLNCLSLHEVSLNALTPKRSKCAHCKLLKQPQYHLTMSDASIRNFCTYQCAIGFQGMFSKNKLADDPSAVVPAGTAKRIKPSSVALEKAKQQASVPIISRVQSLSSRRGRHPYNPVANRPRSPIPVPELTVQLERLSDLPSRVRISSFSSGASSWTPIPSTSRATTPTPVRVEHKTQVVTIPALPKAVSNKSTMCKSITLNKAISAIPSTVDAECQTDDYLEKRFVLPVPVPIFVPQPMYMYNMPTIIPVPIPLPIPVPVFIPTTRNSAQGIMKEIKKIQDKMPTDPYEAELLMMAEMVAGDRKREETESDSDENDMEYGDGMENNSSFNEDLVQMAFKMASGNDFDDPPVDLENEMTANTISQNAHGYDDMDPHTLQHHQLLLLHQQREAAMQAQRGRKRMQPTKPNNNRNNTPNKRIKREMEVMQPEMPREPAEKPDANMCLKYTFGVNAWKQWVATKNADFEKSSIRRKPIKSEILQLTADELNYSLCMFVKEVRKPNGSEYAPDTIYYLVLGIQQYLYENGRIDNIFTDRYYEQFTDCLDEVAKKFSVLYNDSQYIVTRVEEEHLWECKQLGAHSPHVLLSTLMFFNTKHFNLVTVDEHMELSFSHIMKHWKRNPNQPGAAKMPGSRNVLLRFYPPQSSLEANSRKKKVYEQQENEENPLRCPVKLYEFYLSKCPESVKTRNDVFYLQPERSCVPDSPVWYSTQALSREALSKMLHRVKMVKEINIALLTS</sequence>
<dbReference type="InterPro" id="IPR057926">
    <property type="entry name" value="QRICH1_dom"/>
</dbReference>
<feature type="compositionally biased region" description="Basic and acidic residues" evidence="4">
    <location>
        <begin position="181"/>
        <end position="190"/>
    </location>
</feature>
<feature type="domain" description="TRASH" evidence="5">
    <location>
        <begin position="742"/>
        <end position="782"/>
    </location>
</feature>
<feature type="region of interest" description="Disordered" evidence="4">
    <location>
        <begin position="1299"/>
        <end position="1323"/>
    </location>
</feature>
<evidence type="ECO:0000313" key="6">
    <source>
        <dbReference type="EMBL" id="KAG5681599.1"/>
    </source>
</evidence>
<dbReference type="EMBL" id="JADBJN010000001">
    <property type="protein sequence ID" value="KAG5681599.1"/>
    <property type="molecule type" value="Genomic_DNA"/>
</dbReference>
<evidence type="ECO:0000259" key="5">
    <source>
        <dbReference type="SMART" id="SM00746"/>
    </source>
</evidence>
<keyword evidence="1" id="KW-1017">Isopeptide bond</keyword>
<feature type="compositionally biased region" description="Basic and acidic residues" evidence="4">
    <location>
        <begin position="281"/>
        <end position="295"/>
    </location>
</feature>
<keyword evidence="2" id="KW-0597">Phosphoprotein</keyword>
<evidence type="ECO:0000313" key="7">
    <source>
        <dbReference type="Proteomes" id="UP001107558"/>
    </source>
</evidence>
<feature type="compositionally biased region" description="Low complexity" evidence="4">
    <location>
        <begin position="1308"/>
        <end position="1319"/>
    </location>
</feature>
<feature type="compositionally biased region" description="Polar residues" evidence="4">
    <location>
        <begin position="221"/>
        <end position="234"/>
    </location>
</feature>
<evidence type="ECO:0000256" key="4">
    <source>
        <dbReference type="SAM" id="MobiDB-lite"/>
    </source>
</evidence>
<gene>
    <name evidence="6" type="ORF">PVAND_011015</name>
</gene>
<feature type="domain" description="TRASH" evidence="5">
    <location>
        <begin position="835"/>
        <end position="874"/>
    </location>
</feature>
<dbReference type="SMART" id="SM00746">
    <property type="entry name" value="TRASH"/>
    <property type="match status" value="7"/>
</dbReference>
<dbReference type="InterPro" id="IPR051284">
    <property type="entry name" value="ZnF_MYMT-QRICH1"/>
</dbReference>
<feature type="compositionally biased region" description="Polar residues" evidence="4">
    <location>
        <begin position="1052"/>
        <end position="1071"/>
    </location>
</feature>
<feature type="region of interest" description="Disordered" evidence="4">
    <location>
        <begin position="1204"/>
        <end position="1230"/>
    </location>
</feature>
<proteinExistence type="predicted"/>
<feature type="domain" description="TRASH" evidence="5">
    <location>
        <begin position="662"/>
        <end position="696"/>
    </location>
</feature>
<feature type="domain" description="TRASH" evidence="5">
    <location>
        <begin position="925"/>
        <end position="961"/>
    </location>
</feature>
<feature type="compositionally biased region" description="Acidic residues" evidence="4">
    <location>
        <begin position="362"/>
        <end position="372"/>
    </location>
</feature>
<feature type="compositionally biased region" description="Polar residues" evidence="4">
    <location>
        <begin position="517"/>
        <end position="539"/>
    </location>
</feature>
<feature type="compositionally biased region" description="Acidic residues" evidence="4">
    <location>
        <begin position="380"/>
        <end position="399"/>
    </location>
</feature>
<feature type="compositionally biased region" description="Basic and acidic residues" evidence="4">
    <location>
        <begin position="197"/>
        <end position="219"/>
    </location>
</feature>
<feature type="domain" description="TRASH" evidence="5">
    <location>
        <begin position="793"/>
        <end position="828"/>
    </location>
</feature>
<keyword evidence="3" id="KW-0832">Ubl conjugation</keyword>
<feature type="region of interest" description="Disordered" evidence="4">
    <location>
        <begin position="54"/>
        <end position="102"/>
    </location>
</feature>
<name>A0A9J6CIB0_POLVA</name>
<reference evidence="6" key="1">
    <citation type="submission" date="2021-03" db="EMBL/GenBank/DDBJ databases">
        <title>Chromosome level genome of the anhydrobiotic midge Polypedilum vanderplanki.</title>
        <authorList>
            <person name="Yoshida Y."/>
            <person name="Kikawada T."/>
            <person name="Gusev O."/>
        </authorList>
    </citation>
    <scope>NUCLEOTIDE SEQUENCE</scope>
    <source>
        <strain evidence="6">NIAS01</strain>
        <tissue evidence="6">Whole body or cell culture</tissue>
    </source>
</reference>
<evidence type="ECO:0000256" key="2">
    <source>
        <dbReference type="ARBA" id="ARBA00022553"/>
    </source>
</evidence>
<feature type="compositionally biased region" description="Basic and acidic residues" evidence="4">
    <location>
        <begin position="325"/>
        <end position="335"/>
    </location>
</feature>
<organism evidence="6 7">
    <name type="scientific">Polypedilum vanderplanki</name>
    <name type="common">Sleeping chironomid midge</name>
    <dbReference type="NCBI Taxonomy" id="319348"/>
    <lineage>
        <taxon>Eukaryota</taxon>
        <taxon>Metazoa</taxon>
        <taxon>Ecdysozoa</taxon>
        <taxon>Arthropoda</taxon>
        <taxon>Hexapoda</taxon>
        <taxon>Insecta</taxon>
        <taxon>Pterygota</taxon>
        <taxon>Neoptera</taxon>
        <taxon>Endopterygota</taxon>
        <taxon>Diptera</taxon>
        <taxon>Nematocera</taxon>
        <taxon>Chironomoidea</taxon>
        <taxon>Chironomidae</taxon>
        <taxon>Chironominae</taxon>
        <taxon>Polypedilum</taxon>
        <taxon>Polypedilum</taxon>
    </lineage>
</organism>
<protein>
    <recommendedName>
        <fullName evidence="5">TRASH domain-containing protein</fullName>
    </recommendedName>
</protein>
<dbReference type="Proteomes" id="UP001107558">
    <property type="component" value="Chromosome 1"/>
</dbReference>
<feature type="compositionally biased region" description="Acidic residues" evidence="4">
    <location>
        <begin position="88"/>
        <end position="97"/>
    </location>
</feature>
<feature type="compositionally biased region" description="Polar residues" evidence="4">
    <location>
        <begin position="54"/>
        <end position="67"/>
    </location>
</feature>
<feature type="region of interest" description="Disordered" evidence="4">
    <location>
        <begin position="1"/>
        <end position="20"/>
    </location>
</feature>
<feature type="compositionally biased region" description="Acidic residues" evidence="4">
    <location>
        <begin position="1211"/>
        <end position="1224"/>
    </location>
</feature>